<organism evidence="1 2">
    <name type="scientific">Acinetobacter baumannii</name>
    <dbReference type="NCBI Taxonomy" id="470"/>
    <lineage>
        <taxon>Bacteria</taxon>
        <taxon>Pseudomonadati</taxon>
        <taxon>Pseudomonadota</taxon>
        <taxon>Gammaproteobacteria</taxon>
        <taxon>Moraxellales</taxon>
        <taxon>Moraxellaceae</taxon>
        <taxon>Acinetobacter</taxon>
        <taxon>Acinetobacter calcoaceticus/baumannii complex</taxon>
    </lineage>
</organism>
<dbReference type="InterPro" id="IPR032066">
    <property type="entry name" value="GP3_package"/>
</dbReference>
<gene>
    <name evidence="1" type="ORF">GSE42_13875</name>
</gene>
<dbReference type="Gene3D" id="1.10.132.80">
    <property type="match status" value="1"/>
</dbReference>
<evidence type="ECO:0000313" key="1">
    <source>
        <dbReference type="EMBL" id="MYM79013.1"/>
    </source>
</evidence>
<evidence type="ECO:0000313" key="2">
    <source>
        <dbReference type="Proteomes" id="UP000480763"/>
    </source>
</evidence>
<dbReference type="Proteomes" id="UP000480763">
    <property type="component" value="Unassembled WGS sequence"/>
</dbReference>
<accession>A0A0J8W4A9</accession>
<sequence length="153" mass="17282">MAAPIGNRFWEQRSSHGRKPIFEDPEQLWEAACEYFEWVTDNPLEEAKAFAYEGVVTVEDLPKMRAMTIQGLCFFLDISDETWATYCSKEGFIGICSDIKRVIFTQKFEGASAGLLNASIVARELGLADKQENKLTLEVQSLSELMDEIGKDD</sequence>
<dbReference type="RefSeq" id="WP_000729884.1">
    <property type="nucleotide sequence ID" value="NZ_CAUYZO010000001.1"/>
</dbReference>
<reference evidence="1 2" key="1">
    <citation type="journal article" date="2017" name="Ann. Clin. Microbiol. Antimicrob.">
        <title>New eight genes identified at the clinical multidrug-resistant Acinetobacter baumannii DMS06669 strain in a Vietnam hospital.</title>
        <authorList>
            <person name="Si-Tuan N."/>
            <person name="Ngoc H.M."/>
            <person name="Hang P.T.T."/>
            <person name="Nguyen C."/>
            <person name="Van P.H."/>
            <person name="Huong N.T."/>
        </authorList>
    </citation>
    <scope>NUCLEOTIDE SEQUENCE [LARGE SCALE GENOMIC DNA]</scope>
    <source>
        <strain evidence="1 2">DMS06669</strain>
    </source>
</reference>
<name>A0A0J8W4A9_ACIBA</name>
<proteinExistence type="predicted"/>
<comment type="caution">
    <text evidence="1">The sequence shown here is derived from an EMBL/GenBank/DDBJ whole genome shotgun (WGS) entry which is preliminary data.</text>
</comment>
<dbReference type="EMBL" id="WWCH01000001">
    <property type="protein sequence ID" value="MYM79013.1"/>
    <property type="molecule type" value="Genomic_DNA"/>
</dbReference>
<protein>
    <submittedName>
        <fullName evidence="1">DNA-packaging protein</fullName>
    </submittedName>
</protein>
<dbReference type="AlphaFoldDB" id="A0A0J8W4A9"/>
<dbReference type="Pfam" id="PF16677">
    <property type="entry name" value="GP3_package"/>
    <property type="match status" value="1"/>
</dbReference>